<accession>A0A2M4B3H1</accession>
<evidence type="ECO:0000256" key="1">
    <source>
        <dbReference type="SAM" id="SignalP"/>
    </source>
</evidence>
<dbReference type="EMBL" id="GGFK01014219">
    <property type="protein sequence ID" value="MBW47540.1"/>
    <property type="molecule type" value="Transcribed_RNA"/>
</dbReference>
<feature type="chain" id="PRO_5014973341" evidence="1">
    <location>
        <begin position="19"/>
        <end position="135"/>
    </location>
</feature>
<reference evidence="2" key="1">
    <citation type="submission" date="2018-01" db="EMBL/GenBank/DDBJ databases">
        <title>An insight into the sialome of Amazonian anophelines.</title>
        <authorList>
            <person name="Ribeiro J.M."/>
            <person name="Scarpassa V."/>
            <person name="Calvo E."/>
        </authorList>
    </citation>
    <scope>NUCLEOTIDE SEQUENCE</scope>
    <source>
        <tissue evidence="2">Salivary glands</tissue>
    </source>
</reference>
<sequence>MVLEQMMMMLVIVRTTAAATGAAAHDKVVALRLWRVRQELVIRPPEASGGETRLCQRLHGARVSRSRVLLSLVLFGNELRLDELEKSPKSEVYAGKVFPRNGVTDSLLFALPSSASHSSLSLPLTRCSENVQKIP</sequence>
<name>A0A2M4B3H1_9DIPT</name>
<feature type="signal peptide" evidence="1">
    <location>
        <begin position="1"/>
        <end position="18"/>
    </location>
</feature>
<dbReference type="AlphaFoldDB" id="A0A2M4B3H1"/>
<protein>
    <submittedName>
        <fullName evidence="2">Putative secreted protein</fullName>
    </submittedName>
</protein>
<keyword evidence="1" id="KW-0732">Signal</keyword>
<evidence type="ECO:0000313" key="2">
    <source>
        <dbReference type="EMBL" id="MBW47540.1"/>
    </source>
</evidence>
<proteinExistence type="predicted"/>
<organism evidence="2">
    <name type="scientific">Anopheles triannulatus</name>
    <dbReference type="NCBI Taxonomy" id="58253"/>
    <lineage>
        <taxon>Eukaryota</taxon>
        <taxon>Metazoa</taxon>
        <taxon>Ecdysozoa</taxon>
        <taxon>Arthropoda</taxon>
        <taxon>Hexapoda</taxon>
        <taxon>Insecta</taxon>
        <taxon>Pterygota</taxon>
        <taxon>Neoptera</taxon>
        <taxon>Endopterygota</taxon>
        <taxon>Diptera</taxon>
        <taxon>Nematocera</taxon>
        <taxon>Culicoidea</taxon>
        <taxon>Culicidae</taxon>
        <taxon>Anophelinae</taxon>
        <taxon>Anopheles</taxon>
    </lineage>
</organism>